<accession>V8G9W1</accession>
<organism evidence="3 4">
    <name type="scientific">Pelistega indica</name>
    <dbReference type="NCBI Taxonomy" id="1414851"/>
    <lineage>
        <taxon>Bacteria</taxon>
        <taxon>Pseudomonadati</taxon>
        <taxon>Pseudomonadota</taxon>
        <taxon>Betaproteobacteria</taxon>
        <taxon>Burkholderiales</taxon>
        <taxon>Alcaligenaceae</taxon>
        <taxon>Pelistega</taxon>
    </lineage>
</organism>
<dbReference type="GO" id="GO:0016787">
    <property type="term" value="F:hydrolase activity"/>
    <property type="evidence" value="ECO:0007669"/>
    <property type="project" value="InterPro"/>
</dbReference>
<dbReference type="PANTHER" id="PTHR43569">
    <property type="entry name" value="AMIDOHYDROLASE"/>
    <property type="match status" value="1"/>
</dbReference>
<evidence type="ECO:0000256" key="1">
    <source>
        <dbReference type="ARBA" id="ARBA00038310"/>
    </source>
</evidence>
<dbReference type="InterPro" id="IPR032466">
    <property type="entry name" value="Metal_Hydrolase"/>
</dbReference>
<dbReference type="EMBL" id="AYSV01000066">
    <property type="protein sequence ID" value="ETD72462.1"/>
    <property type="molecule type" value="Genomic_DNA"/>
</dbReference>
<evidence type="ECO:0000313" key="3">
    <source>
        <dbReference type="EMBL" id="ETD72462.1"/>
    </source>
</evidence>
<dbReference type="SUPFAM" id="SSF51556">
    <property type="entry name" value="Metallo-dependent hydrolases"/>
    <property type="match status" value="1"/>
</dbReference>
<dbReference type="RefSeq" id="WP_023950180.1">
    <property type="nucleotide sequence ID" value="NZ_AYSV01000066.1"/>
</dbReference>
<evidence type="ECO:0000313" key="4">
    <source>
        <dbReference type="Proteomes" id="UP000018766"/>
    </source>
</evidence>
<protein>
    <recommendedName>
        <fullName evidence="2">Amidohydrolase-related domain-containing protein</fullName>
    </recommendedName>
</protein>
<comment type="caution">
    <text evidence="3">The sequence shown here is derived from an EMBL/GenBank/DDBJ whole genome shotgun (WGS) entry which is preliminary data.</text>
</comment>
<reference evidence="3 4" key="1">
    <citation type="submission" date="2013-11" db="EMBL/GenBank/DDBJ databases">
        <title>Genomic analysis of Pelistega sp. HM-7.</title>
        <authorList>
            <person name="Kumbhare S.V."/>
            <person name="Shetty S.A."/>
            <person name="Sharma O."/>
            <person name="Dhotre D.P."/>
        </authorList>
    </citation>
    <scope>NUCLEOTIDE SEQUENCE [LARGE SCALE GENOMIC DNA]</scope>
    <source>
        <strain evidence="3 4">HM-7</strain>
    </source>
</reference>
<keyword evidence="4" id="KW-1185">Reference proteome</keyword>
<feature type="domain" description="Amidohydrolase-related" evidence="2">
    <location>
        <begin position="29"/>
        <end position="198"/>
    </location>
</feature>
<dbReference type="AlphaFoldDB" id="V8G9W1"/>
<dbReference type="Gene3D" id="3.20.20.140">
    <property type="entry name" value="Metal-dependent hydrolases"/>
    <property type="match status" value="1"/>
</dbReference>
<dbReference type="InterPro" id="IPR052350">
    <property type="entry name" value="Metallo-dep_Lactonases"/>
</dbReference>
<dbReference type="InterPro" id="IPR006680">
    <property type="entry name" value="Amidohydro-rel"/>
</dbReference>
<dbReference type="Pfam" id="PF04909">
    <property type="entry name" value="Amidohydro_2"/>
    <property type="match status" value="1"/>
</dbReference>
<comment type="similarity">
    <text evidence="1">Belongs to the metallo-dependent hydrolases superfamily.</text>
</comment>
<dbReference type="OrthoDB" id="9787654at2"/>
<dbReference type="Proteomes" id="UP000018766">
    <property type="component" value="Unassembled WGS sequence"/>
</dbReference>
<proteinExistence type="inferred from homology"/>
<name>V8G9W1_9BURK</name>
<gene>
    <name evidence="3" type="ORF">V757_04365</name>
</gene>
<evidence type="ECO:0000259" key="2">
    <source>
        <dbReference type="Pfam" id="PF04909"/>
    </source>
</evidence>
<sequence>MYIKNWNSIKIYTSVKGVRFKPRTASSRFSVHSLENEQSLYDSKLANGLNALEELGLIWDLRVPSWHLKDAAKILQDFPNLKVVVNHCGLPWDRSIDGINDWKKGLELLATRGKTWIKLSELGCPGQSYDIDSNQQLLNHTLNIFGGKRALYASNAPVSGVQVSYGCWLEMIHAAINTIAPENKQDVFWKNAIECFDLKGISK</sequence>
<dbReference type="PANTHER" id="PTHR43569:SF2">
    <property type="entry name" value="AMIDOHYDROLASE-RELATED DOMAIN-CONTAINING PROTEIN"/>
    <property type="match status" value="1"/>
</dbReference>